<name>A0A4R3MDN3_9FIRM</name>
<evidence type="ECO:0000256" key="8">
    <source>
        <dbReference type="HAMAP-Rule" id="MF_00972"/>
    </source>
</evidence>
<dbReference type="GO" id="GO:0008270">
    <property type="term" value="F:zinc ion binding"/>
    <property type="evidence" value="ECO:0007669"/>
    <property type="project" value="UniProtKB-UniRule"/>
</dbReference>
<dbReference type="Gene3D" id="3.40.140.10">
    <property type="entry name" value="Cytidine Deaminase, domain 2"/>
    <property type="match status" value="1"/>
</dbReference>
<accession>A0A4R3MDN3</accession>
<dbReference type="NCBIfam" id="NF008113">
    <property type="entry name" value="PRK10860.1"/>
    <property type="match status" value="1"/>
</dbReference>
<comment type="function">
    <text evidence="8">Catalyzes the deamination of adenosine to inosine at the wobble position 34 of tRNA(Arg2).</text>
</comment>
<evidence type="ECO:0000256" key="5">
    <source>
        <dbReference type="ARBA" id="ARBA00022801"/>
    </source>
</evidence>
<gene>
    <name evidence="8" type="primary">tadA</name>
    <name evidence="10" type="ORF">EDC18_1156</name>
</gene>
<reference evidence="10 11" key="1">
    <citation type="submission" date="2019-03" db="EMBL/GenBank/DDBJ databases">
        <title>Genomic Encyclopedia of Type Strains, Phase IV (KMG-IV): sequencing the most valuable type-strain genomes for metagenomic binning, comparative biology and taxonomic classification.</title>
        <authorList>
            <person name="Goeker M."/>
        </authorList>
    </citation>
    <scope>NUCLEOTIDE SEQUENCE [LARGE SCALE GENOMIC DNA]</scope>
    <source>
        <strain evidence="10 11">DSM 24629</strain>
    </source>
</reference>
<dbReference type="GO" id="GO:0002100">
    <property type="term" value="P:tRNA wobble adenosine to inosine editing"/>
    <property type="evidence" value="ECO:0007669"/>
    <property type="project" value="UniProtKB-UniRule"/>
</dbReference>
<keyword evidence="5 8" id="KW-0378">Hydrolase</keyword>
<keyword evidence="4 8" id="KW-0479">Metal-binding</keyword>
<dbReference type="FunFam" id="3.40.140.10:FF:000005">
    <property type="entry name" value="tRNA-specific adenosine deaminase"/>
    <property type="match status" value="1"/>
</dbReference>
<dbReference type="CDD" id="cd01285">
    <property type="entry name" value="nucleoside_deaminase"/>
    <property type="match status" value="1"/>
</dbReference>
<dbReference type="EMBL" id="SMAL01000015">
    <property type="protein sequence ID" value="TCT11661.1"/>
    <property type="molecule type" value="Genomic_DNA"/>
</dbReference>
<sequence>MMNDDMYYMNEALEEAKKAFDIKEVPIGCIIVYKDQVIGRGYNMRNTKKSTLAHAELLAIAEASEFLKDWRLEECEMYITLEPCPMCAGAIVQARIPKVIIGANNLKSGSAGSIINILGIEQFNHQVDIVKGVLEEECSDLLREFFKELRKNKTR</sequence>
<proteinExistence type="inferred from homology"/>
<comment type="catalytic activity">
    <reaction evidence="7 8">
        <text>adenosine(34) in tRNA + H2O + H(+) = inosine(34) in tRNA + NH4(+)</text>
        <dbReference type="Rhea" id="RHEA:43168"/>
        <dbReference type="Rhea" id="RHEA-COMP:10373"/>
        <dbReference type="Rhea" id="RHEA-COMP:10374"/>
        <dbReference type="ChEBI" id="CHEBI:15377"/>
        <dbReference type="ChEBI" id="CHEBI:15378"/>
        <dbReference type="ChEBI" id="CHEBI:28938"/>
        <dbReference type="ChEBI" id="CHEBI:74411"/>
        <dbReference type="ChEBI" id="CHEBI:82852"/>
        <dbReference type="EC" id="3.5.4.33"/>
    </reaction>
</comment>
<feature type="binding site" evidence="8">
    <location>
        <position position="84"/>
    </location>
    <ligand>
        <name>Zn(2+)</name>
        <dbReference type="ChEBI" id="CHEBI:29105"/>
        <note>catalytic</note>
    </ligand>
</feature>
<evidence type="ECO:0000256" key="1">
    <source>
        <dbReference type="ARBA" id="ARBA00010669"/>
    </source>
</evidence>
<dbReference type="Proteomes" id="UP000294902">
    <property type="component" value="Unassembled WGS sequence"/>
</dbReference>
<comment type="similarity">
    <text evidence="1">Belongs to the cytidine and deoxycytidylate deaminase family. ADAT2 subfamily.</text>
</comment>
<dbReference type="Pfam" id="PF14437">
    <property type="entry name" value="MafB19-deam"/>
    <property type="match status" value="1"/>
</dbReference>
<dbReference type="InterPro" id="IPR016192">
    <property type="entry name" value="APOBEC/CMP_deaminase_Zn-bd"/>
</dbReference>
<comment type="caution">
    <text evidence="10">The sequence shown here is derived from an EMBL/GenBank/DDBJ whole genome shotgun (WGS) entry which is preliminary data.</text>
</comment>
<feature type="binding site" evidence="8">
    <location>
        <position position="87"/>
    </location>
    <ligand>
        <name>Zn(2+)</name>
        <dbReference type="ChEBI" id="CHEBI:29105"/>
        <note>catalytic</note>
    </ligand>
</feature>
<keyword evidence="6 8" id="KW-0862">Zinc</keyword>
<dbReference type="PANTHER" id="PTHR11079:SF202">
    <property type="entry name" value="TRNA-SPECIFIC ADENOSINE DEAMINASE"/>
    <property type="match status" value="1"/>
</dbReference>
<evidence type="ECO:0000256" key="7">
    <source>
        <dbReference type="ARBA" id="ARBA00048045"/>
    </source>
</evidence>
<evidence type="ECO:0000256" key="3">
    <source>
        <dbReference type="ARBA" id="ARBA00022694"/>
    </source>
</evidence>
<keyword evidence="3 8" id="KW-0819">tRNA processing</keyword>
<dbReference type="EC" id="3.5.4.33" evidence="8"/>
<dbReference type="PROSITE" id="PS00903">
    <property type="entry name" value="CYT_DCMP_DEAMINASES_1"/>
    <property type="match status" value="1"/>
</dbReference>
<dbReference type="HAMAP" id="MF_00972">
    <property type="entry name" value="tRNA_aden_deaminase"/>
    <property type="match status" value="1"/>
</dbReference>
<dbReference type="GO" id="GO:0052717">
    <property type="term" value="F:tRNA-specific adenosine-34 deaminase activity"/>
    <property type="evidence" value="ECO:0007669"/>
    <property type="project" value="UniProtKB-UniRule"/>
</dbReference>
<evidence type="ECO:0000256" key="6">
    <source>
        <dbReference type="ARBA" id="ARBA00022833"/>
    </source>
</evidence>
<dbReference type="PANTHER" id="PTHR11079">
    <property type="entry name" value="CYTOSINE DEAMINASE FAMILY MEMBER"/>
    <property type="match status" value="1"/>
</dbReference>
<comment type="subunit">
    <text evidence="2 8">Homodimer.</text>
</comment>
<keyword evidence="11" id="KW-1185">Reference proteome</keyword>
<evidence type="ECO:0000256" key="2">
    <source>
        <dbReference type="ARBA" id="ARBA00011738"/>
    </source>
</evidence>
<dbReference type="InterPro" id="IPR058535">
    <property type="entry name" value="MafB19-deam"/>
</dbReference>
<evidence type="ECO:0000259" key="9">
    <source>
        <dbReference type="PROSITE" id="PS51747"/>
    </source>
</evidence>
<organism evidence="10 11">
    <name type="scientific">Natranaerovirga pectinivora</name>
    <dbReference type="NCBI Taxonomy" id="682400"/>
    <lineage>
        <taxon>Bacteria</taxon>
        <taxon>Bacillati</taxon>
        <taxon>Bacillota</taxon>
        <taxon>Clostridia</taxon>
        <taxon>Lachnospirales</taxon>
        <taxon>Natranaerovirgaceae</taxon>
        <taxon>Natranaerovirga</taxon>
    </lineage>
</organism>
<comment type="cofactor">
    <cofactor evidence="8">
        <name>Zn(2+)</name>
        <dbReference type="ChEBI" id="CHEBI:29105"/>
    </cofactor>
    <text evidence="8">Binds 1 zinc ion per subunit.</text>
</comment>
<dbReference type="InterPro" id="IPR002125">
    <property type="entry name" value="CMP_dCMP_dom"/>
</dbReference>
<dbReference type="InterPro" id="IPR028883">
    <property type="entry name" value="tRNA_aden_deaminase"/>
</dbReference>
<dbReference type="SUPFAM" id="SSF53927">
    <property type="entry name" value="Cytidine deaminase-like"/>
    <property type="match status" value="1"/>
</dbReference>
<feature type="active site" description="Proton donor" evidence="8">
    <location>
        <position position="56"/>
    </location>
</feature>
<evidence type="ECO:0000313" key="10">
    <source>
        <dbReference type="EMBL" id="TCT11661.1"/>
    </source>
</evidence>
<dbReference type="AlphaFoldDB" id="A0A4R3MDN3"/>
<feature type="binding site" evidence="8">
    <location>
        <position position="54"/>
    </location>
    <ligand>
        <name>Zn(2+)</name>
        <dbReference type="ChEBI" id="CHEBI:29105"/>
        <note>catalytic</note>
    </ligand>
</feature>
<evidence type="ECO:0000256" key="4">
    <source>
        <dbReference type="ARBA" id="ARBA00022723"/>
    </source>
</evidence>
<dbReference type="PROSITE" id="PS51747">
    <property type="entry name" value="CYT_DCMP_DEAMINASES_2"/>
    <property type="match status" value="1"/>
</dbReference>
<evidence type="ECO:0000313" key="11">
    <source>
        <dbReference type="Proteomes" id="UP000294902"/>
    </source>
</evidence>
<dbReference type="InterPro" id="IPR016193">
    <property type="entry name" value="Cytidine_deaminase-like"/>
</dbReference>
<feature type="domain" description="CMP/dCMP-type deaminase" evidence="9">
    <location>
        <begin position="3"/>
        <end position="113"/>
    </location>
</feature>
<protein>
    <recommendedName>
        <fullName evidence="8">tRNA-specific adenosine deaminase</fullName>
        <ecNumber evidence="8">3.5.4.33</ecNumber>
    </recommendedName>
</protein>